<dbReference type="Pfam" id="PF12770">
    <property type="entry name" value="CHAT"/>
    <property type="match status" value="1"/>
</dbReference>
<dbReference type="HOGENOM" id="CLU_721609_0_0_1"/>
<sequence>MERIERDIKQYEHGLEELHGQGSGAELSVSISNASRALMLATHYRLDIPKVFTAVPPYTAVIELNTSRDGLIILGITRKGIEVVHEEPTGELELRRMALPYVKALRSGGVGLDETSLINKLVCLAELVIDPLNELGSRVDHVVFVSSSTSISFPFGCLFYQNEPLILAKAVSQVPSLAVLERLVRLDEERAKSTTAESKLMTIVNSHQQTNSEAAPVVLGALGPYRLFRTPPLAAKAVDESKFACEYKKATIVHIGTHGHQPPLSPWQSYLSLANQFRVMELAKLKTHASLVVFCACLSGLGKVTNGNDVLGFSHAVLQSGAQVYMGALWKVGQVETLRLMTLFYRRIATQENGISIAKAWQYAQITLYNMTKEEDLNFWRRS</sequence>
<gene>
    <name evidence="2" type="ORF">A1O5_04086</name>
</gene>
<dbReference type="EMBL" id="AMGX01000005">
    <property type="protein sequence ID" value="EXJ72937.1"/>
    <property type="molecule type" value="Genomic_DNA"/>
</dbReference>
<evidence type="ECO:0000313" key="3">
    <source>
        <dbReference type="Proteomes" id="UP000019471"/>
    </source>
</evidence>
<name>W9WXK8_9EURO</name>
<organism evidence="2 3">
    <name type="scientific">Cladophialophora psammophila CBS 110553</name>
    <dbReference type="NCBI Taxonomy" id="1182543"/>
    <lineage>
        <taxon>Eukaryota</taxon>
        <taxon>Fungi</taxon>
        <taxon>Dikarya</taxon>
        <taxon>Ascomycota</taxon>
        <taxon>Pezizomycotina</taxon>
        <taxon>Eurotiomycetes</taxon>
        <taxon>Chaetothyriomycetidae</taxon>
        <taxon>Chaetothyriales</taxon>
        <taxon>Herpotrichiellaceae</taxon>
        <taxon>Cladophialophora</taxon>
    </lineage>
</organism>
<protein>
    <recommendedName>
        <fullName evidence="1">CHAT domain-containing protein</fullName>
    </recommendedName>
</protein>
<dbReference type="InterPro" id="IPR024983">
    <property type="entry name" value="CHAT_dom"/>
</dbReference>
<keyword evidence="3" id="KW-1185">Reference proteome</keyword>
<evidence type="ECO:0000313" key="2">
    <source>
        <dbReference type="EMBL" id="EXJ72937.1"/>
    </source>
</evidence>
<reference evidence="2 3" key="1">
    <citation type="submission" date="2013-03" db="EMBL/GenBank/DDBJ databases">
        <title>The Genome Sequence of Cladophialophora psammophila CBS 110553.</title>
        <authorList>
            <consortium name="The Broad Institute Genomics Platform"/>
            <person name="Cuomo C."/>
            <person name="de Hoog S."/>
            <person name="Gorbushina A."/>
            <person name="Walker B."/>
            <person name="Young S.K."/>
            <person name="Zeng Q."/>
            <person name="Gargeya S."/>
            <person name="Fitzgerald M."/>
            <person name="Haas B."/>
            <person name="Abouelleil A."/>
            <person name="Allen A.W."/>
            <person name="Alvarado L."/>
            <person name="Arachchi H.M."/>
            <person name="Berlin A.M."/>
            <person name="Chapman S.B."/>
            <person name="Gainer-Dewar J."/>
            <person name="Goldberg J."/>
            <person name="Griggs A."/>
            <person name="Gujja S."/>
            <person name="Hansen M."/>
            <person name="Howarth C."/>
            <person name="Imamovic A."/>
            <person name="Ireland A."/>
            <person name="Larimer J."/>
            <person name="McCowan C."/>
            <person name="Murphy C."/>
            <person name="Pearson M."/>
            <person name="Poon T.W."/>
            <person name="Priest M."/>
            <person name="Roberts A."/>
            <person name="Saif S."/>
            <person name="Shea T."/>
            <person name="Sisk P."/>
            <person name="Sykes S."/>
            <person name="Wortman J."/>
            <person name="Nusbaum C."/>
            <person name="Birren B."/>
        </authorList>
    </citation>
    <scope>NUCLEOTIDE SEQUENCE [LARGE SCALE GENOMIC DNA]</scope>
    <source>
        <strain evidence="2 3">CBS 110553</strain>
    </source>
</reference>
<dbReference type="Proteomes" id="UP000019471">
    <property type="component" value="Unassembled WGS sequence"/>
</dbReference>
<dbReference type="AlphaFoldDB" id="W9WXK8"/>
<comment type="caution">
    <text evidence="2">The sequence shown here is derived from an EMBL/GenBank/DDBJ whole genome shotgun (WGS) entry which is preliminary data.</text>
</comment>
<dbReference type="GeneID" id="19188811"/>
<dbReference type="eggNOG" id="ENOG502RS5E">
    <property type="taxonomic scope" value="Eukaryota"/>
</dbReference>
<evidence type="ECO:0000259" key="1">
    <source>
        <dbReference type="Pfam" id="PF12770"/>
    </source>
</evidence>
<proteinExistence type="predicted"/>
<dbReference type="RefSeq" id="XP_007742884.1">
    <property type="nucleotide sequence ID" value="XM_007744694.1"/>
</dbReference>
<dbReference type="STRING" id="1182543.W9WXK8"/>
<dbReference type="OrthoDB" id="5040840at2759"/>
<feature type="domain" description="CHAT" evidence="1">
    <location>
        <begin position="124"/>
        <end position="380"/>
    </location>
</feature>
<accession>W9WXK8</accession>